<dbReference type="GO" id="GO:0046983">
    <property type="term" value="F:protein dimerization activity"/>
    <property type="evidence" value="ECO:0007669"/>
    <property type="project" value="InterPro"/>
</dbReference>
<dbReference type="Pfam" id="PF08100">
    <property type="entry name" value="Dimerisation"/>
    <property type="match status" value="1"/>
</dbReference>
<evidence type="ECO:0000259" key="6">
    <source>
        <dbReference type="Pfam" id="PF08100"/>
    </source>
</evidence>
<dbReference type="GO" id="GO:0008171">
    <property type="term" value="F:O-methyltransferase activity"/>
    <property type="evidence" value="ECO:0007669"/>
    <property type="project" value="InterPro"/>
</dbReference>
<feature type="active site" description="Proton acceptor" evidence="4">
    <location>
        <position position="317"/>
    </location>
</feature>
<dbReference type="Pfam" id="PF00891">
    <property type="entry name" value="Methyltransf_2"/>
    <property type="match status" value="1"/>
</dbReference>
<evidence type="ECO:0000313" key="8">
    <source>
        <dbReference type="Proteomes" id="UP000078576"/>
    </source>
</evidence>
<dbReference type="PROSITE" id="PS51683">
    <property type="entry name" value="SAM_OMT_II"/>
    <property type="match status" value="1"/>
</dbReference>
<evidence type="ECO:0000256" key="2">
    <source>
        <dbReference type="ARBA" id="ARBA00022679"/>
    </source>
</evidence>
<evidence type="ECO:0000256" key="4">
    <source>
        <dbReference type="PIRSR" id="PIRSR005739-1"/>
    </source>
</evidence>
<dbReference type="InterPro" id="IPR012967">
    <property type="entry name" value="COMT_dimerisation"/>
</dbReference>
<proteinExistence type="predicted"/>
<evidence type="ECO:0000259" key="5">
    <source>
        <dbReference type="Pfam" id="PF00891"/>
    </source>
</evidence>
<dbReference type="SUPFAM" id="SSF46785">
    <property type="entry name" value="Winged helix' DNA-binding domain"/>
    <property type="match status" value="1"/>
</dbReference>
<evidence type="ECO:0000256" key="1">
    <source>
        <dbReference type="ARBA" id="ARBA00022603"/>
    </source>
</evidence>
<gene>
    <name evidence="7" type="ORF">VP1G_01952</name>
</gene>
<dbReference type="InterPro" id="IPR036388">
    <property type="entry name" value="WH-like_DNA-bd_sf"/>
</dbReference>
<reference evidence="8" key="1">
    <citation type="submission" date="2014-12" db="EMBL/GenBank/DDBJ databases">
        <title>Genome Sequence of Valsa Canker Pathogens Uncovers a Specific Adaption of Colonization on Woody Bark.</title>
        <authorList>
            <person name="Yin Z."/>
            <person name="Liu H."/>
            <person name="Gao X."/>
            <person name="Li Z."/>
            <person name="Song N."/>
            <person name="Ke X."/>
            <person name="Dai Q."/>
            <person name="Wu Y."/>
            <person name="Sun Y."/>
            <person name="Xu J.-R."/>
            <person name="Kang Z.K."/>
            <person name="Wang L."/>
            <person name="Huang L."/>
        </authorList>
    </citation>
    <scope>NUCLEOTIDE SEQUENCE [LARGE SCALE GENOMIC DNA]</scope>
    <source>
        <strain evidence="8">SXYL134</strain>
    </source>
</reference>
<dbReference type="InterPro" id="IPR029063">
    <property type="entry name" value="SAM-dependent_MTases_sf"/>
</dbReference>
<dbReference type="PANTHER" id="PTHR43712">
    <property type="entry name" value="PUTATIVE (AFU_ORTHOLOGUE AFUA_4G14580)-RELATED"/>
    <property type="match status" value="1"/>
</dbReference>
<dbReference type="Proteomes" id="UP000078576">
    <property type="component" value="Unassembled WGS sequence"/>
</dbReference>
<dbReference type="PANTHER" id="PTHR43712:SF1">
    <property type="entry name" value="HYPOTHETICAL O-METHYLTRANSFERASE (EUROFUNG)-RELATED"/>
    <property type="match status" value="1"/>
</dbReference>
<keyword evidence="3" id="KW-0949">S-adenosyl-L-methionine</keyword>
<keyword evidence="1" id="KW-0489">Methyltransferase</keyword>
<evidence type="ECO:0000313" key="7">
    <source>
        <dbReference type="EMBL" id="KUI54615.1"/>
    </source>
</evidence>
<dbReference type="EMBL" id="KN714674">
    <property type="protein sequence ID" value="KUI54615.1"/>
    <property type="molecule type" value="Genomic_DNA"/>
</dbReference>
<feature type="domain" description="O-methyltransferase C-terminal" evidence="5">
    <location>
        <begin position="246"/>
        <end position="389"/>
    </location>
</feature>
<dbReference type="OrthoDB" id="1535081at2759"/>
<sequence length="411" mass="45533">MADQKTITLIEQLSSLSIKLSSGGDHAEEARNEALQLSRKLTASLEKPANVAVDLAFSPFLSVAARIAVDLGLFKHIVDHDGPVTSEELASMSGGEELLIIRILRPLASMGFVDEVGERTWQATPTTEAMATEEISAGHRMIAPAQSYRADKSMPLSSGEMIVGAAHKAPKYFKEAGYRCPTNPHDGLMQYAFQTKLMTFDFFRSMPSVFRDFNTFMGNTMGARTYWVDWFPVPERLLEGATQDAALLVDVGAGKGHDLIAFHEKYPHRGHLVLQDLASVLENLGHIDPAIERMPHDFSTEQPVQGARAYFLHHILHDWPDHTCLEILAKLKKAMKPGYSKLLLHEMIIPEKGAPTFYSMLDIAMMAFNAGIERTERQFEALLGKAGFKVVKFWHAPDQGADGIVEAMVID</sequence>
<dbReference type="GO" id="GO:0032259">
    <property type="term" value="P:methylation"/>
    <property type="evidence" value="ECO:0007669"/>
    <property type="project" value="UniProtKB-KW"/>
</dbReference>
<dbReference type="Gene3D" id="3.40.50.150">
    <property type="entry name" value="Vaccinia Virus protein VP39"/>
    <property type="match status" value="1"/>
</dbReference>
<accession>A0A194USF2</accession>
<dbReference type="InterPro" id="IPR001077">
    <property type="entry name" value="COMT_C"/>
</dbReference>
<keyword evidence="8" id="KW-1185">Reference proteome</keyword>
<protein>
    <submittedName>
        <fullName evidence="7">Demethylsterigmatocystin 6-O-methyltransferase</fullName>
    </submittedName>
</protein>
<keyword evidence="2" id="KW-0808">Transferase</keyword>
<name>A0A194USF2_CYTMA</name>
<dbReference type="InterPro" id="IPR016461">
    <property type="entry name" value="COMT-like"/>
</dbReference>
<dbReference type="Gene3D" id="1.10.10.10">
    <property type="entry name" value="Winged helix-like DNA-binding domain superfamily/Winged helix DNA-binding domain"/>
    <property type="match status" value="1"/>
</dbReference>
<evidence type="ECO:0000256" key="3">
    <source>
        <dbReference type="ARBA" id="ARBA00022691"/>
    </source>
</evidence>
<dbReference type="PIRSF" id="PIRSF005739">
    <property type="entry name" value="O-mtase"/>
    <property type="match status" value="1"/>
</dbReference>
<dbReference type="SUPFAM" id="SSF53335">
    <property type="entry name" value="S-adenosyl-L-methionine-dependent methyltransferases"/>
    <property type="match status" value="1"/>
</dbReference>
<dbReference type="InterPro" id="IPR036390">
    <property type="entry name" value="WH_DNA-bd_sf"/>
</dbReference>
<organism evidence="7 8">
    <name type="scientific">Cytospora mali</name>
    <name type="common">Apple Valsa canker fungus</name>
    <name type="synonym">Valsa mali</name>
    <dbReference type="NCBI Taxonomy" id="578113"/>
    <lineage>
        <taxon>Eukaryota</taxon>
        <taxon>Fungi</taxon>
        <taxon>Dikarya</taxon>
        <taxon>Ascomycota</taxon>
        <taxon>Pezizomycotina</taxon>
        <taxon>Sordariomycetes</taxon>
        <taxon>Sordariomycetidae</taxon>
        <taxon>Diaporthales</taxon>
        <taxon>Cytosporaceae</taxon>
        <taxon>Cytospora</taxon>
    </lineage>
</organism>
<feature type="domain" description="O-methyltransferase dimerisation" evidence="6">
    <location>
        <begin position="54"/>
        <end position="131"/>
    </location>
</feature>
<dbReference type="AlphaFoldDB" id="A0A194USF2"/>